<gene>
    <name evidence="10" type="primary">LOC110988265</name>
</gene>
<evidence type="ECO:0000256" key="2">
    <source>
        <dbReference type="ARBA" id="ARBA00008072"/>
    </source>
</evidence>
<evidence type="ECO:0000256" key="6">
    <source>
        <dbReference type="RuleBase" id="RU361277"/>
    </source>
</evidence>
<protein>
    <submittedName>
        <fullName evidence="10">Uncharacterized protein LOC110988265 isoform X1</fullName>
    </submittedName>
</protein>
<feature type="domain" description="Alcohol dehydrogenase-like N-terminal" evidence="8">
    <location>
        <begin position="26"/>
        <end position="156"/>
    </location>
</feature>
<feature type="domain" description="Alcohol dehydrogenase-like C-terminal" evidence="7">
    <location>
        <begin position="205"/>
        <end position="341"/>
    </location>
</feature>
<dbReference type="Pfam" id="PF00107">
    <property type="entry name" value="ADH_zinc_N"/>
    <property type="match status" value="1"/>
</dbReference>
<evidence type="ECO:0000313" key="9">
    <source>
        <dbReference type="Proteomes" id="UP000694845"/>
    </source>
</evidence>
<keyword evidence="3 6" id="KW-0479">Metal-binding</keyword>
<dbReference type="OrthoDB" id="1879366at2759"/>
<dbReference type="InterPro" id="IPR002328">
    <property type="entry name" value="ADH_Zn_CS"/>
</dbReference>
<dbReference type="AlphaFoldDB" id="A0A8B7ZR01"/>
<dbReference type="PANTHER" id="PTHR42940:SF8">
    <property type="entry name" value="VACUOLAR PROTEIN SORTING-ASSOCIATED PROTEIN 11"/>
    <property type="match status" value="1"/>
</dbReference>
<dbReference type="KEGG" id="aplc:110988265"/>
<proteinExistence type="inferred from homology"/>
<dbReference type="PANTHER" id="PTHR42940">
    <property type="entry name" value="ALCOHOL DEHYDROGENASE 1-RELATED"/>
    <property type="match status" value="1"/>
</dbReference>
<comment type="cofactor">
    <cofactor evidence="1 6">
        <name>Zn(2+)</name>
        <dbReference type="ChEBI" id="CHEBI:29105"/>
    </cofactor>
</comment>
<organism evidence="9 10">
    <name type="scientific">Acanthaster planci</name>
    <name type="common">Crown-of-thorns starfish</name>
    <dbReference type="NCBI Taxonomy" id="133434"/>
    <lineage>
        <taxon>Eukaryota</taxon>
        <taxon>Metazoa</taxon>
        <taxon>Echinodermata</taxon>
        <taxon>Eleutherozoa</taxon>
        <taxon>Asterozoa</taxon>
        <taxon>Asteroidea</taxon>
        <taxon>Valvatacea</taxon>
        <taxon>Valvatida</taxon>
        <taxon>Acanthasteridae</taxon>
        <taxon>Acanthaster</taxon>
    </lineage>
</organism>
<dbReference type="OMA" id="VHGVWSC"/>
<dbReference type="InterPro" id="IPR013149">
    <property type="entry name" value="ADH-like_C"/>
</dbReference>
<evidence type="ECO:0000259" key="8">
    <source>
        <dbReference type="Pfam" id="PF08240"/>
    </source>
</evidence>
<dbReference type="InterPro" id="IPR011032">
    <property type="entry name" value="GroES-like_sf"/>
</dbReference>
<dbReference type="SUPFAM" id="SSF50129">
    <property type="entry name" value="GroES-like"/>
    <property type="match status" value="1"/>
</dbReference>
<reference evidence="10" key="1">
    <citation type="submission" date="2025-08" db="UniProtKB">
        <authorList>
            <consortium name="RefSeq"/>
        </authorList>
    </citation>
    <scope>IDENTIFICATION</scope>
</reference>
<dbReference type="GO" id="GO:0005737">
    <property type="term" value="C:cytoplasm"/>
    <property type="evidence" value="ECO:0007669"/>
    <property type="project" value="TreeGrafter"/>
</dbReference>
<dbReference type="Proteomes" id="UP000694845">
    <property type="component" value="Unplaced"/>
</dbReference>
<keyword evidence="9" id="KW-1185">Reference proteome</keyword>
<dbReference type="Gene3D" id="3.90.180.10">
    <property type="entry name" value="Medium-chain alcohol dehydrogenases, catalytic domain"/>
    <property type="match status" value="1"/>
</dbReference>
<dbReference type="RefSeq" id="XP_022107305.1">
    <property type="nucleotide sequence ID" value="XM_022251613.1"/>
</dbReference>
<evidence type="ECO:0000259" key="7">
    <source>
        <dbReference type="Pfam" id="PF00107"/>
    </source>
</evidence>
<name>A0A8B7ZR01_ACAPL</name>
<dbReference type="GO" id="GO:0008270">
    <property type="term" value="F:zinc ion binding"/>
    <property type="evidence" value="ECO:0007669"/>
    <property type="project" value="InterPro"/>
</dbReference>
<dbReference type="InterPro" id="IPR013154">
    <property type="entry name" value="ADH-like_N"/>
</dbReference>
<evidence type="ECO:0000256" key="1">
    <source>
        <dbReference type="ARBA" id="ARBA00001947"/>
    </source>
</evidence>
<accession>A0A8B7ZR01</accession>
<evidence type="ECO:0000313" key="10">
    <source>
        <dbReference type="RefSeq" id="XP_022107305.1"/>
    </source>
</evidence>
<evidence type="ECO:0000256" key="5">
    <source>
        <dbReference type="ARBA" id="ARBA00023002"/>
    </source>
</evidence>
<dbReference type="GO" id="GO:0004022">
    <property type="term" value="F:alcohol dehydrogenase (NAD+) activity"/>
    <property type="evidence" value="ECO:0007669"/>
    <property type="project" value="TreeGrafter"/>
</dbReference>
<dbReference type="Gene3D" id="3.40.50.720">
    <property type="entry name" value="NAD(P)-binding Rossmann-like Domain"/>
    <property type="match status" value="1"/>
</dbReference>
<evidence type="ECO:0000256" key="3">
    <source>
        <dbReference type="ARBA" id="ARBA00022723"/>
    </source>
</evidence>
<keyword evidence="5" id="KW-0560">Oxidoreductase</keyword>
<dbReference type="Pfam" id="PF08240">
    <property type="entry name" value="ADH_N"/>
    <property type="match status" value="1"/>
</dbReference>
<keyword evidence="4 6" id="KW-0862">Zinc</keyword>
<dbReference type="InterPro" id="IPR036291">
    <property type="entry name" value="NAD(P)-bd_dom_sf"/>
</dbReference>
<sequence>MKCIRVIAPGEPLVFLEDEPIPKAPDGGAVVKISYSGVCHSDIHFWEGRRDMGGGKIVTFLGRPGFNYPCIPGHEIAGVLSSLGEGVTDISRNGLKLGDRVVVFPWIFCNACGFCKADYNVLCDGPPTQQVFYGTTYNGGLAQYVSVPNIRYVVPLSASIPLPVACLLPCSGLTAFHVIEEALEFVKTVTKVKGCCSVMAIGVGGVGQWGVRLARALFPPETQIICADVKQEALDVVTSNVRDTVPLLMDRDQPSDSIARQVKTVSRSGRGVDVILDFVGATKTFEIGKLSMQMCGQYIVTGLLGGEVRMPLPDVVLTGVTIKGILMGRLTQLKTLLELVVKMPSIYDNLTYSVHPLEDGVQIMEKLAKGQVVGRAILKCNDDGE</sequence>
<dbReference type="PROSITE" id="PS00059">
    <property type="entry name" value="ADH_ZINC"/>
    <property type="match status" value="1"/>
</dbReference>
<evidence type="ECO:0000256" key="4">
    <source>
        <dbReference type="ARBA" id="ARBA00022833"/>
    </source>
</evidence>
<comment type="similarity">
    <text evidence="2 6">Belongs to the zinc-containing alcohol dehydrogenase family.</text>
</comment>
<dbReference type="GeneID" id="110988265"/>
<dbReference type="SUPFAM" id="SSF51735">
    <property type="entry name" value="NAD(P)-binding Rossmann-fold domains"/>
    <property type="match status" value="1"/>
</dbReference>